<evidence type="ECO:0000313" key="3">
    <source>
        <dbReference type="Proteomes" id="UP000186607"/>
    </source>
</evidence>
<name>A0A1U7NXC8_9DEIO</name>
<evidence type="ECO:0000313" key="2">
    <source>
        <dbReference type="EMBL" id="OLV17566.1"/>
    </source>
</evidence>
<dbReference type="AlphaFoldDB" id="A0A1U7NXC8"/>
<protein>
    <submittedName>
        <fullName evidence="2">Uncharacterized protein</fullName>
    </submittedName>
</protein>
<proteinExistence type="predicted"/>
<feature type="region of interest" description="Disordered" evidence="1">
    <location>
        <begin position="117"/>
        <end position="137"/>
    </location>
</feature>
<dbReference type="Proteomes" id="UP000186607">
    <property type="component" value="Unassembled WGS sequence"/>
</dbReference>
<gene>
    <name evidence="2" type="ORF">BOO71_0008218</name>
</gene>
<evidence type="ECO:0000256" key="1">
    <source>
        <dbReference type="SAM" id="MobiDB-lite"/>
    </source>
</evidence>
<comment type="caution">
    <text evidence="2">The sequence shown here is derived from an EMBL/GenBank/DDBJ whole genome shotgun (WGS) entry which is preliminary data.</text>
</comment>
<organism evidence="2 3">
    <name type="scientific">Deinococcus marmoris</name>
    <dbReference type="NCBI Taxonomy" id="249408"/>
    <lineage>
        <taxon>Bacteria</taxon>
        <taxon>Thermotogati</taxon>
        <taxon>Deinococcota</taxon>
        <taxon>Deinococci</taxon>
        <taxon>Deinococcales</taxon>
        <taxon>Deinococcaceae</taxon>
        <taxon>Deinococcus</taxon>
    </lineage>
</organism>
<accession>A0A1U7NXC8</accession>
<feature type="compositionally biased region" description="Basic and acidic residues" evidence="1">
    <location>
        <begin position="118"/>
        <end position="137"/>
    </location>
</feature>
<dbReference type="EMBL" id="MSTI01000093">
    <property type="protein sequence ID" value="OLV17566.1"/>
    <property type="molecule type" value="Genomic_DNA"/>
</dbReference>
<keyword evidence="3" id="KW-1185">Reference proteome</keyword>
<dbReference type="STRING" id="249408.BOO71_0008218"/>
<sequence length="137" mass="15725">MFCPDGLDVASIRAQLDAARGDHYRLMLNAGAGQQEVDQRDWTRDVMAAVAESQGAEVPWLAVEHRNHARHDHVHIVAATERRLTRADLYTLREVADLSWERHADWARALDLDAVQEPDQRQPERLRALARTGEWER</sequence>
<reference evidence="2 3" key="1">
    <citation type="submission" date="2017-01" db="EMBL/GenBank/DDBJ databases">
        <title>Genome Analysis of Deinococcus marmoris KOPRI26562.</title>
        <authorList>
            <person name="Kim J.H."/>
            <person name="Oh H.-M."/>
        </authorList>
    </citation>
    <scope>NUCLEOTIDE SEQUENCE [LARGE SCALE GENOMIC DNA]</scope>
    <source>
        <strain evidence="2 3">KOPRI26562</strain>
    </source>
</reference>